<dbReference type="RefSeq" id="WP_190463335.1">
    <property type="nucleotide sequence ID" value="NZ_JACJPW010000012.1"/>
</dbReference>
<name>A0A926VBI6_9CYAN</name>
<sequence length="164" mass="18661">MKKLPADDDKELIEFIKANRPDVPPAAPDLEERIWQELDSEPALNLNRFCQHHPAKCKRLWLVTPAIAAGVMLVWASDPLRWRGNILPSAFSFGIRDDRTSITTIPNNEEIVSVEIFLQNNWNGLVRTIPLPKNIKNISVEQSQFTNAKSQDGSKKNLRQPARK</sequence>
<protein>
    <submittedName>
        <fullName evidence="1">Uncharacterized protein</fullName>
    </submittedName>
</protein>
<dbReference type="Proteomes" id="UP000641646">
    <property type="component" value="Unassembled WGS sequence"/>
</dbReference>
<accession>A0A926VBI6</accession>
<gene>
    <name evidence="1" type="ORF">H6G03_06640</name>
</gene>
<evidence type="ECO:0000313" key="1">
    <source>
        <dbReference type="EMBL" id="MBD2180782.1"/>
    </source>
</evidence>
<evidence type="ECO:0000313" key="2">
    <source>
        <dbReference type="Proteomes" id="UP000641646"/>
    </source>
</evidence>
<dbReference type="AlphaFoldDB" id="A0A926VBI6"/>
<reference evidence="1" key="2">
    <citation type="submission" date="2020-08" db="EMBL/GenBank/DDBJ databases">
        <authorList>
            <person name="Chen M."/>
            <person name="Teng W."/>
            <person name="Zhao L."/>
            <person name="Hu C."/>
            <person name="Zhou Y."/>
            <person name="Han B."/>
            <person name="Song L."/>
            <person name="Shu W."/>
        </authorList>
    </citation>
    <scope>NUCLEOTIDE SEQUENCE</scope>
    <source>
        <strain evidence="1">FACHB-1375</strain>
    </source>
</reference>
<comment type="caution">
    <text evidence="1">The sequence shown here is derived from an EMBL/GenBank/DDBJ whole genome shotgun (WGS) entry which is preliminary data.</text>
</comment>
<dbReference type="EMBL" id="JACJPW010000012">
    <property type="protein sequence ID" value="MBD2180782.1"/>
    <property type="molecule type" value="Genomic_DNA"/>
</dbReference>
<organism evidence="1 2">
    <name type="scientific">Aerosakkonema funiforme FACHB-1375</name>
    <dbReference type="NCBI Taxonomy" id="2949571"/>
    <lineage>
        <taxon>Bacteria</taxon>
        <taxon>Bacillati</taxon>
        <taxon>Cyanobacteriota</taxon>
        <taxon>Cyanophyceae</taxon>
        <taxon>Oscillatoriophycideae</taxon>
        <taxon>Aerosakkonematales</taxon>
        <taxon>Aerosakkonemataceae</taxon>
        <taxon>Aerosakkonema</taxon>
    </lineage>
</organism>
<keyword evidence="2" id="KW-1185">Reference proteome</keyword>
<reference evidence="1" key="1">
    <citation type="journal article" date="2015" name="ISME J.">
        <title>Draft Genome Sequence of Streptomyces incarnatus NRRL8089, which Produces the Nucleoside Antibiotic Sinefungin.</title>
        <authorList>
            <person name="Oshima K."/>
            <person name="Hattori M."/>
            <person name="Shimizu H."/>
            <person name="Fukuda K."/>
            <person name="Nemoto M."/>
            <person name="Inagaki K."/>
            <person name="Tamura T."/>
        </authorList>
    </citation>
    <scope>NUCLEOTIDE SEQUENCE</scope>
    <source>
        <strain evidence="1">FACHB-1375</strain>
    </source>
</reference>
<proteinExistence type="predicted"/>